<evidence type="ECO:0000313" key="1">
    <source>
        <dbReference type="EMBL" id="PWA93315.1"/>
    </source>
</evidence>
<dbReference type="OrthoDB" id="10656367at2759"/>
<reference evidence="1 2" key="1">
    <citation type="journal article" date="2018" name="Mol. Plant">
        <title>The genome of Artemisia annua provides insight into the evolution of Asteraceae family and artemisinin biosynthesis.</title>
        <authorList>
            <person name="Shen Q."/>
            <person name="Zhang L."/>
            <person name="Liao Z."/>
            <person name="Wang S."/>
            <person name="Yan T."/>
            <person name="Shi P."/>
            <person name="Liu M."/>
            <person name="Fu X."/>
            <person name="Pan Q."/>
            <person name="Wang Y."/>
            <person name="Lv Z."/>
            <person name="Lu X."/>
            <person name="Zhang F."/>
            <person name="Jiang W."/>
            <person name="Ma Y."/>
            <person name="Chen M."/>
            <person name="Hao X."/>
            <person name="Li L."/>
            <person name="Tang Y."/>
            <person name="Lv G."/>
            <person name="Zhou Y."/>
            <person name="Sun X."/>
            <person name="Brodelius P.E."/>
            <person name="Rose J.K.C."/>
            <person name="Tang K."/>
        </authorList>
    </citation>
    <scope>NUCLEOTIDE SEQUENCE [LARGE SCALE GENOMIC DNA]</scope>
    <source>
        <strain evidence="2">cv. Huhao1</strain>
        <tissue evidence="1">Leaf</tissue>
    </source>
</reference>
<accession>A0A2U1Q5P1</accession>
<dbReference type="EMBL" id="PKPP01000395">
    <property type="protein sequence ID" value="PWA93315.1"/>
    <property type="molecule type" value="Genomic_DNA"/>
</dbReference>
<dbReference type="AlphaFoldDB" id="A0A2U1Q5P1"/>
<keyword evidence="2" id="KW-1185">Reference proteome</keyword>
<gene>
    <name evidence="1" type="ORF">CTI12_AA071540</name>
</gene>
<evidence type="ECO:0000313" key="2">
    <source>
        <dbReference type="Proteomes" id="UP000245207"/>
    </source>
</evidence>
<comment type="caution">
    <text evidence="1">The sequence shown here is derived from an EMBL/GenBank/DDBJ whole genome shotgun (WGS) entry which is preliminary data.</text>
</comment>
<dbReference type="Proteomes" id="UP000245207">
    <property type="component" value="Unassembled WGS sequence"/>
</dbReference>
<dbReference type="STRING" id="35608.A0A2U1Q5P1"/>
<organism evidence="1 2">
    <name type="scientific">Artemisia annua</name>
    <name type="common">Sweet wormwood</name>
    <dbReference type="NCBI Taxonomy" id="35608"/>
    <lineage>
        <taxon>Eukaryota</taxon>
        <taxon>Viridiplantae</taxon>
        <taxon>Streptophyta</taxon>
        <taxon>Embryophyta</taxon>
        <taxon>Tracheophyta</taxon>
        <taxon>Spermatophyta</taxon>
        <taxon>Magnoliopsida</taxon>
        <taxon>eudicotyledons</taxon>
        <taxon>Gunneridae</taxon>
        <taxon>Pentapetalae</taxon>
        <taxon>asterids</taxon>
        <taxon>campanulids</taxon>
        <taxon>Asterales</taxon>
        <taxon>Asteraceae</taxon>
        <taxon>Asteroideae</taxon>
        <taxon>Anthemideae</taxon>
        <taxon>Artemisiinae</taxon>
        <taxon>Artemisia</taxon>
    </lineage>
</organism>
<protein>
    <submittedName>
        <fullName evidence="1">Armadillo</fullName>
    </submittedName>
</protein>
<name>A0A2U1Q5P1_ARTAN</name>
<sequence length="216" mass="24359">MVGRYSVARDVNNEEDRFVFLTFSKDEKDKGKEKVVEGREISHPVGSEGDIPILLFVKLLKQPLFLRSIAHLEQVMGLLQVVVDKVMLREMVARYSGSAPDYKARSLFGNSHRLNNRRNGLGFDRQTGKEKVVEGREISHPVGSEGDIPILLFVKLLKQPLFLRSIAHLEQVMGLLQVVVYTAASKLESQSHTEKLVASSQVQEAVSQPQEDFFQQ</sequence>
<proteinExistence type="predicted"/>